<feature type="region of interest" description="Disordered" evidence="1">
    <location>
        <begin position="55"/>
        <end position="87"/>
    </location>
</feature>
<feature type="region of interest" description="Disordered" evidence="1">
    <location>
        <begin position="1"/>
        <end position="20"/>
    </location>
</feature>
<dbReference type="GO" id="GO:0003964">
    <property type="term" value="F:RNA-directed DNA polymerase activity"/>
    <property type="evidence" value="ECO:0007669"/>
    <property type="project" value="UniProtKB-KW"/>
</dbReference>
<dbReference type="Gene3D" id="3.60.10.10">
    <property type="entry name" value="Endonuclease/exonuclease/phosphatase"/>
    <property type="match status" value="1"/>
</dbReference>
<proteinExistence type="predicted"/>
<name>A0A699GHI4_TANCI</name>
<evidence type="ECO:0000256" key="1">
    <source>
        <dbReference type="SAM" id="MobiDB-lite"/>
    </source>
</evidence>
<dbReference type="SUPFAM" id="SSF56219">
    <property type="entry name" value="DNase I-like"/>
    <property type="match status" value="1"/>
</dbReference>
<dbReference type="InterPro" id="IPR036691">
    <property type="entry name" value="Endo/exonu/phosph_ase_sf"/>
</dbReference>
<comment type="caution">
    <text evidence="2">The sequence shown here is derived from an EMBL/GenBank/DDBJ whole genome shotgun (WGS) entry which is preliminary data.</text>
</comment>
<protein>
    <submittedName>
        <fullName evidence="2">RNA-directed DNA polymerase, eukaryota, reverse transcriptase zinc-binding domain protein</fullName>
    </submittedName>
</protein>
<sequence length="796" mass="90031">MSLTAPTCSTSSSNKKSHGGMRGMRVVVVSGIGGWRWWVRVVVRSVVRSVGDKVLSGDESSMGRPPGFEQFKNHKQDTPQHSSSSKTSNCSMFFARYKKKDIRGISLIHEMSHMIEVGETLDYDVRGSCKKRKKRGWIKDLCFKNNVHFLGVQETKMTRLELFRLKSMWGNFTFDYACSLARGRSGGLVFIWDPGLIDLPLGGRAFTWMNKAGTKMSKLDRVLISSNVFDSLPDLKVLALDKVWSDHNPLLLCVKKLDYGPIPFKFFHSWLQRNEFENIIRGTFIDHNQENTGQTHLSDIFRDLKQRIKAWQSSMKQTESNRSHAVQNMLKVLDEKVDACQATDADRDTRIRLLQERDDLERIGALTIWIILFVFYRLYAGDFPFIYLCLPIGSNMNLICNWKRLIDRFWSKLSFWKSNLISIGGRVTLIKSVLGSMGIYYMSLFNVPELILKNHERFRDNFFWGGDESNQKLAWVKWDNVLASFDKGGLGVGSLKAFNLALLQKVIGRCVLYTPSHGANPSTHLLLEVTPLLHVEATPLHIMHYQRSSLRRGALHIEAGLDEKGCKTASLWSRIVGIVNYLHSSGVIPRGTLKYRVGCGSTVRFGKDVLVGDVSLKEKYNRLFHLDRNGDCVIRDQICNGTWSWDWCRQDLGSRNNEALVLLLSDIGDIGNIVVVSGIDACTQTGRLLLRCDSTGDLYSVIPQPLSETLVVLLSFSSTTWHRHRGHPGDANVNVVRSIQLFIQKFNADGSLSTYKARLVANAHSQQQGIDCDETFSPMVKPATIYTVLSLAVSRD</sequence>
<evidence type="ECO:0000313" key="2">
    <source>
        <dbReference type="EMBL" id="GEU28692.1"/>
    </source>
</evidence>
<dbReference type="PANTHER" id="PTHR33116">
    <property type="entry name" value="REVERSE TRANSCRIPTASE ZINC-BINDING DOMAIN-CONTAINING PROTEIN-RELATED-RELATED"/>
    <property type="match status" value="1"/>
</dbReference>
<dbReference type="EMBL" id="BKCJ010000014">
    <property type="protein sequence ID" value="GEU28692.1"/>
    <property type="molecule type" value="Genomic_DNA"/>
</dbReference>
<keyword evidence="2" id="KW-0808">Transferase</keyword>
<accession>A0A699GHI4</accession>
<keyword evidence="2" id="KW-0548">Nucleotidyltransferase</keyword>
<organism evidence="2">
    <name type="scientific">Tanacetum cinerariifolium</name>
    <name type="common">Dalmatian daisy</name>
    <name type="synonym">Chrysanthemum cinerariifolium</name>
    <dbReference type="NCBI Taxonomy" id="118510"/>
    <lineage>
        <taxon>Eukaryota</taxon>
        <taxon>Viridiplantae</taxon>
        <taxon>Streptophyta</taxon>
        <taxon>Embryophyta</taxon>
        <taxon>Tracheophyta</taxon>
        <taxon>Spermatophyta</taxon>
        <taxon>Magnoliopsida</taxon>
        <taxon>eudicotyledons</taxon>
        <taxon>Gunneridae</taxon>
        <taxon>Pentapetalae</taxon>
        <taxon>asterids</taxon>
        <taxon>campanulids</taxon>
        <taxon>Asterales</taxon>
        <taxon>Asteraceae</taxon>
        <taxon>Asteroideae</taxon>
        <taxon>Anthemideae</taxon>
        <taxon>Anthemidinae</taxon>
        <taxon>Tanacetum</taxon>
    </lineage>
</organism>
<keyword evidence="2" id="KW-0695">RNA-directed DNA polymerase</keyword>
<gene>
    <name evidence="2" type="ORF">Tci_000670</name>
</gene>
<dbReference type="AlphaFoldDB" id="A0A699GHI4"/>
<reference evidence="2" key="1">
    <citation type="journal article" date="2019" name="Sci. Rep.">
        <title>Draft genome of Tanacetum cinerariifolium, the natural source of mosquito coil.</title>
        <authorList>
            <person name="Yamashiro T."/>
            <person name="Shiraishi A."/>
            <person name="Satake H."/>
            <person name="Nakayama K."/>
        </authorList>
    </citation>
    <scope>NUCLEOTIDE SEQUENCE</scope>
</reference>
<dbReference type="PANTHER" id="PTHR33116:SF78">
    <property type="entry name" value="OS12G0587133 PROTEIN"/>
    <property type="match status" value="1"/>
</dbReference>
<feature type="compositionally biased region" description="Polar residues" evidence="1">
    <location>
        <begin position="1"/>
        <end position="14"/>
    </location>
</feature>